<evidence type="ECO:0000256" key="5">
    <source>
        <dbReference type="ARBA" id="ARBA00023295"/>
    </source>
</evidence>
<evidence type="ECO:0000313" key="6">
    <source>
        <dbReference type="EMBL" id="MFD0786624.1"/>
    </source>
</evidence>
<accession>A0ABW3A798</accession>
<dbReference type="Proteomes" id="UP001597053">
    <property type="component" value="Unassembled WGS sequence"/>
</dbReference>
<evidence type="ECO:0000256" key="1">
    <source>
        <dbReference type="ARBA" id="ARBA00022723"/>
    </source>
</evidence>
<evidence type="ECO:0000256" key="4">
    <source>
        <dbReference type="ARBA" id="ARBA00023239"/>
    </source>
</evidence>
<comment type="caution">
    <text evidence="6">The sequence shown here is derived from an EMBL/GenBank/DDBJ whole genome shotgun (WGS) entry which is preliminary data.</text>
</comment>
<evidence type="ECO:0000256" key="2">
    <source>
        <dbReference type="ARBA" id="ARBA00022801"/>
    </source>
</evidence>
<reference evidence="7" key="1">
    <citation type="journal article" date="2019" name="Int. J. Syst. Evol. Microbiol.">
        <title>The Global Catalogue of Microorganisms (GCM) 10K type strain sequencing project: providing services to taxonomists for standard genome sequencing and annotation.</title>
        <authorList>
            <consortium name="The Broad Institute Genomics Platform"/>
            <consortium name="The Broad Institute Genome Sequencing Center for Infectious Disease"/>
            <person name="Wu L."/>
            <person name="Ma J."/>
        </authorList>
    </citation>
    <scope>NUCLEOTIDE SEQUENCE [LARGE SCALE GENOMIC DNA]</scope>
    <source>
        <strain evidence="7">JCM 32148</strain>
    </source>
</reference>
<name>A0ABW3A798_9ACTN</name>
<dbReference type="InterPro" id="IPR007342">
    <property type="entry name" value="PsuG"/>
</dbReference>
<keyword evidence="4" id="KW-0456">Lyase</keyword>
<dbReference type="PANTHER" id="PTHR42909">
    <property type="entry name" value="ZGC:136858"/>
    <property type="match status" value="1"/>
</dbReference>
<keyword evidence="2" id="KW-0378">Hydrolase</keyword>
<dbReference type="EMBL" id="JBHTHM010001470">
    <property type="protein sequence ID" value="MFD0786624.1"/>
    <property type="molecule type" value="Genomic_DNA"/>
</dbReference>
<proteinExistence type="predicted"/>
<dbReference type="Pfam" id="PF04227">
    <property type="entry name" value="Indigoidine_A"/>
    <property type="match status" value="1"/>
</dbReference>
<evidence type="ECO:0000256" key="3">
    <source>
        <dbReference type="ARBA" id="ARBA00023211"/>
    </source>
</evidence>
<keyword evidence="1" id="KW-0479">Metal-binding</keyword>
<gene>
    <name evidence="6" type="ORF">ACFQZ8_22215</name>
</gene>
<keyword evidence="3" id="KW-0464">Manganese</keyword>
<dbReference type="PANTHER" id="PTHR42909:SF1">
    <property type="entry name" value="CARBOHYDRATE KINASE PFKB DOMAIN-CONTAINING PROTEIN"/>
    <property type="match status" value="1"/>
</dbReference>
<dbReference type="GO" id="GO:0016798">
    <property type="term" value="F:hydrolase activity, acting on glycosyl bonds"/>
    <property type="evidence" value="ECO:0007669"/>
    <property type="project" value="UniProtKB-KW"/>
</dbReference>
<sequence length="97" mass="10143">MTNFHIRYGAEVADALRDGRPVVALESTIVSHGLPRPENLRVARQIEATVRDAGAVPATIGMVGGELVVGLDDAQLTRLATVDGVAKLSVRDLAVAA</sequence>
<keyword evidence="5 6" id="KW-0326">Glycosidase</keyword>
<protein>
    <submittedName>
        <fullName evidence="6">Pseudouridine-5'-phosphate glycosidase</fullName>
    </submittedName>
</protein>
<evidence type="ECO:0000313" key="7">
    <source>
        <dbReference type="Proteomes" id="UP001597053"/>
    </source>
</evidence>
<keyword evidence="7" id="KW-1185">Reference proteome</keyword>
<feature type="non-terminal residue" evidence="6">
    <location>
        <position position="97"/>
    </location>
</feature>
<dbReference type="Gene3D" id="3.40.1790.10">
    <property type="entry name" value="Indigoidine synthase domain"/>
    <property type="match status" value="1"/>
</dbReference>
<dbReference type="SUPFAM" id="SSF110581">
    <property type="entry name" value="Indigoidine synthase A-like"/>
    <property type="match status" value="1"/>
</dbReference>
<organism evidence="6 7">
    <name type="scientific">Micromonospora azadirachtae</name>
    <dbReference type="NCBI Taxonomy" id="1970735"/>
    <lineage>
        <taxon>Bacteria</taxon>
        <taxon>Bacillati</taxon>
        <taxon>Actinomycetota</taxon>
        <taxon>Actinomycetes</taxon>
        <taxon>Micromonosporales</taxon>
        <taxon>Micromonosporaceae</taxon>
        <taxon>Micromonospora</taxon>
    </lineage>
</organism>
<dbReference type="InterPro" id="IPR022830">
    <property type="entry name" value="Indigdn_synthA-like"/>
</dbReference>